<proteinExistence type="predicted"/>
<dbReference type="EMBL" id="CP012333">
    <property type="protein sequence ID" value="AKU94852.1"/>
    <property type="molecule type" value="Genomic_DNA"/>
</dbReference>
<feature type="chain" id="PRO_5005466307" evidence="1">
    <location>
        <begin position="22"/>
        <end position="184"/>
    </location>
</feature>
<accession>A0A0K1PMV8</accession>
<name>A0A0K1PMV8_9BACT</name>
<dbReference type="Proteomes" id="UP000064967">
    <property type="component" value="Chromosome"/>
</dbReference>
<feature type="signal peptide" evidence="1">
    <location>
        <begin position="1"/>
        <end position="21"/>
    </location>
</feature>
<protein>
    <submittedName>
        <fullName evidence="2">Uncharacterized protein</fullName>
    </submittedName>
</protein>
<dbReference type="STRING" id="1391654.AKJ09_01516"/>
<organism evidence="2 3">
    <name type="scientific">Labilithrix luteola</name>
    <dbReference type="NCBI Taxonomy" id="1391654"/>
    <lineage>
        <taxon>Bacteria</taxon>
        <taxon>Pseudomonadati</taxon>
        <taxon>Myxococcota</taxon>
        <taxon>Polyangia</taxon>
        <taxon>Polyangiales</taxon>
        <taxon>Labilitrichaceae</taxon>
        <taxon>Labilithrix</taxon>
    </lineage>
</organism>
<reference evidence="2 3" key="1">
    <citation type="submission" date="2015-08" db="EMBL/GenBank/DDBJ databases">
        <authorList>
            <person name="Babu N.S."/>
            <person name="Beckwith C.J."/>
            <person name="Beseler K.G."/>
            <person name="Brison A."/>
            <person name="Carone J.V."/>
            <person name="Caskin T.P."/>
            <person name="Diamond M."/>
            <person name="Durham M.E."/>
            <person name="Foxe J.M."/>
            <person name="Go M."/>
            <person name="Henderson B.A."/>
            <person name="Jones I.B."/>
            <person name="McGettigan J.A."/>
            <person name="Micheletti S.J."/>
            <person name="Nasrallah M.E."/>
            <person name="Ortiz D."/>
            <person name="Piller C.R."/>
            <person name="Privatt S.R."/>
            <person name="Schneider S.L."/>
            <person name="Sharp S."/>
            <person name="Smith T.C."/>
            <person name="Stanton J.D."/>
            <person name="Ullery H.E."/>
            <person name="Wilson R.J."/>
            <person name="Serrano M.G."/>
            <person name="Buck G."/>
            <person name="Lee V."/>
            <person name="Wang Y."/>
            <person name="Carvalho R."/>
            <person name="Voegtly L."/>
            <person name="Shi R."/>
            <person name="Duckworth R."/>
            <person name="Johnson A."/>
            <person name="Loviza R."/>
            <person name="Walstead R."/>
            <person name="Shah Z."/>
            <person name="Kiflezghi M."/>
            <person name="Wade K."/>
            <person name="Ball S.L."/>
            <person name="Bradley K.W."/>
            <person name="Asai D.J."/>
            <person name="Bowman C.A."/>
            <person name="Russell D.A."/>
            <person name="Pope W.H."/>
            <person name="Jacobs-Sera D."/>
            <person name="Hendrix R.W."/>
            <person name="Hatfull G.F."/>
        </authorList>
    </citation>
    <scope>NUCLEOTIDE SEQUENCE [LARGE SCALE GENOMIC DNA]</scope>
    <source>
        <strain evidence="2 3">DSM 27648</strain>
    </source>
</reference>
<evidence type="ECO:0000313" key="2">
    <source>
        <dbReference type="EMBL" id="AKU94852.1"/>
    </source>
</evidence>
<sequence length="184" mass="19805">MVGAVGVGVAALSVLASVLGAARGSSASASTDPSFHVDGRRVVSKALKLEMSLPEIWMRLDVPAQPGSDFLFQQKDTNTVLGGYGLAPDEHDVNLESTLDRMLDQKRQKWGALESIRWDDDSFAGLDWKTLSFSMIGPTGPVRNKLWVAKKAGAVVGFTCSGAVPTFAESDRRCSDVIHRLEAR</sequence>
<dbReference type="KEGG" id="llu:AKJ09_01516"/>
<keyword evidence="1" id="KW-0732">Signal</keyword>
<evidence type="ECO:0000313" key="3">
    <source>
        <dbReference type="Proteomes" id="UP000064967"/>
    </source>
</evidence>
<dbReference type="AlphaFoldDB" id="A0A0K1PMV8"/>
<keyword evidence="3" id="KW-1185">Reference proteome</keyword>
<evidence type="ECO:0000256" key="1">
    <source>
        <dbReference type="SAM" id="SignalP"/>
    </source>
</evidence>
<gene>
    <name evidence="2" type="ORF">AKJ09_01516</name>
</gene>